<dbReference type="EMBL" id="JARNBH010000042">
    <property type="protein sequence ID" value="MEC0276914.1"/>
    <property type="molecule type" value="Genomic_DNA"/>
</dbReference>
<organism evidence="1 2">
    <name type="scientific">Peribacillus castrilensis</name>
    <dbReference type="NCBI Taxonomy" id="2897690"/>
    <lineage>
        <taxon>Bacteria</taxon>
        <taxon>Bacillati</taxon>
        <taxon>Bacillota</taxon>
        <taxon>Bacilli</taxon>
        <taxon>Bacillales</taxon>
        <taxon>Bacillaceae</taxon>
        <taxon>Peribacillus</taxon>
    </lineage>
</organism>
<dbReference type="AlphaFoldDB" id="A0AAW9NGT4"/>
<dbReference type="RefSeq" id="WP_367408454.1">
    <property type="nucleotide sequence ID" value="NZ_JARNBH010000042.1"/>
</dbReference>
<sequence>MELFEHEEIDFADYITDHLLPQMKRFQIKKASVSNGFGDKATITRDKHGFYKVKFEYVKEQL</sequence>
<protein>
    <submittedName>
        <fullName evidence="1">Uncharacterized protein</fullName>
    </submittedName>
</protein>
<gene>
    <name evidence="1" type="ORF">P4706_28390</name>
</gene>
<keyword evidence="2" id="KW-1185">Reference proteome</keyword>
<name>A0AAW9NGT4_9BACI</name>
<proteinExistence type="predicted"/>
<dbReference type="Proteomes" id="UP001307168">
    <property type="component" value="Unassembled WGS sequence"/>
</dbReference>
<accession>A0AAW9NGT4</accession>
<comment type="caution">
    <text evidence="1">The sequence shown here is derived from an EMBL/GenBank/DDBJ whole genome shotgun (WGS) entry which is preliminary data.</text>
</comment>
<evidence type="ECO:0000313" key="1">
    <source>
        <dbReference type="EMBL" id="MEC0276914.1"/>
    </source>
</evidence>
<reference evidence="1 2" key="1">
    <citation type="submission" date="2023-03" db="EMBL/GenBank/DDBJ databases">
        <title>Bacillus Genome Sequencing.</title>
        <authorList>
            <person name="Dunlap C."/>
        </authorList>
    </citation>
    <scope>NUCLEOTIDE SEQUENCE [LARGE SCALE GENOMIC DNA]</scope>
    <source>
        <strain evidence="1 2">B-41290</strain>
    </source>
</reference>
<evidence type="ECO:0000313" key="2">
    <source>
        <dbReference type="Proteomes" id="UP001307168"/>
    </source>
</evidence>